<dbReference type="PANTHER" id="PTHR10183:SF379">
    <property type="entry name" value="CALPAIN-5"/>
    <property type="match status" value="1"/>
</dbReference>
<keyword evidence="13" id="KW-1185">Reference proteome</keyword>
<dbReference type="InterPro" id="IPR038765">
    <property type="entry name" value="Papain-like_cys_pep_sf"/>
</dbReference>
<dbReference type="InterPro" id="IPR011992">
    <property type="entry name" value="EF-hand-dom_pair"/>
</dbReference>
<evidence type="ECO:0000256" key="4">
    <source>
        <dbReference type="ARBA" id="ARBA00022807"/>
    </source>
</evidence>
<evidence type="ECO:0000256" key="1">
    <source>
        <dbReference type="ARBA" id="ARBA00007623"/>
    </source>
</evidence>
<dbReference type="SUPFAM" id="SSF49758">
    <property type="entry name" value="Calpain large subunit, middle domain (domain III)"/>
    <property type="match status" value="1"/>
</dbReference>
<feature type="domain" description="WW" evidence="9">
    <location>
        <begin position="2595"/>
        <end position="2628"/>
    </location>
</feature>
<dbReference type="Pfam" id="PF13202">
    <property type="entry name" value="EF-hand_5"/>
    <property type="match status" value="1"/>
</dbReference>
<dbReference type="PROSITE" id="PS50203">
    <property type="entry name" value="CALPAIN_CAT"/>
    <property type="match status" value="1"/>
</dbReference>
<dbReference type="CDD" id="cd00051">
    <property type="entry name" value="EFh"/>
    <property type="match status" value="2"/>
</dbReference>
<dbReference type="CDD" id="cd00201">
    <property type="entry name" value="WW"/>
    <property type="match status" value="1"/>
</dbReference>
<feature type="region of interest" description="Disordered" evidence="8">
    <location>
        <begin position="2347"/>
        <end position="2401"/>
    </location>
</feature>
<evidence type="ECO:0000259" key="11">
    <source>
        <dbReference type="PROSITE" id="PS50222"/>
    </source>
</evidence>
<dbReference type="SUPFAM" id="SSF51045">
    <property type="entry name" value="WW domain"/>
    <property type="match status" value="1"/>
</dbReference>
<proteinExistence type="inferred from homology"/>
<sequence>MMTAMEADDSMRYAAEEQQSTRDNATETEATGVEETRKRKHDAISRSARRESAAEAFLMSPLKTRRSLSTLGRVLESSIRVVVDNEETLSARLEQASKMWVTVRDMSWMELVDFVERRISYVVELVEAMLDTGYFPLQQLCFMVTAAVLCQLQQRDERLLSAFVVICREKMGEAEWWMMDLLPLKEEIAWSDPLVAREHVIAMNRRTELCTSHRVLRCWVSPQKKEQLTRLRIDKWLDFGATTATFYWNENGNVVVVNVPYACVDGTEIDHANNVIYMRTKQLDRLGGVRLLAFSATAPEFSSLAKVIADRKLPGSLEENEERTPSKSTQNLLALTPEALFYTGSTVPSKGGSLHQAKVLALLKNDKLRWERPQYAPDDADESNQNESDEPATFSSEQVFASDAKLFSDGVCSGDVIQGNLGDCWFLSALSVVATRSDLLEQTFWRGNAYKTKGLFVCKFMKNYVWQYVIIDDLLPVYGFSRTKEGKPYFARCRDPNELWVPLIEKAYAKLHGSYEALIGGFVDVALNDLTGMCSEQVIMKAGYPGFGEDPFAPARPQQRKGDPFWDKLIKYKQGGTLMGCSIQPAPTSADKAAAPESSAGNGLYYKHAYALVDAAEIKTVNKELVRLVKLRNPWGMGEWTGPWSDSSDERVQNHDIIEQYFKILKRRVGSNTNKRVFLSLNGRGELQIDEIAQDEVIEMNANDGTFFMSFDAWMQFFTHFFAGIDFPDSWQGRRVEGCWNEANCGGNTTKSTWLNNPRFELALEERCHLFISLSQEDPRGRENLKIVPIGLHVCSLTQLSDTPGKYEVKEPPGKPDAYYRLYKDKDRTEFKKGIRPEVLPPAIIPGSVIPGIDDDGVPQAAYTFKQAVSADVTMEPGRYCIIPSMYMRTDKDTGKTNVGSFWISVYSDKGKFRLEGGEKIVEEEEGDDDVESDAMKTPYGQRARLRRSTLNSPGKMSDSSVSTEAISIVEKRRRFEDAKDELLAQAKSKGIGLRELKLEFAKSGIVKKADIRRKMVAVGFKPDELSDEKINVIFSGLDDSNSGAINSDRILNMFEAEIQEDHAACEIPEIEDDEVPQKLHQEGELSIELRGAKGLSLNSATPLQSGSKRKVHLPLIEYSSAEKKFRQKLAMQMCEKDPVLAGDLSLIRRKTGWLPPGATFSASKSSSKRVVSNCPFEKLYTLLNGEYDTLRSAQKEIAADEEAIRSVVSVNPTLEKLGDIRRKSTSLPIAVSTFHKTDKMQKLETKRALRLVRLQKRKQEALGNRMKTADLPRLIGGHKSGSSHVPCVDCGVRAHVPDLNAKPSSPPSSYMCSGANCTSVLCSSCYLSLPHGKKLCEECFEHELVPVEVFGGQLRAILIEKLGSSGSDRSRVESLFHTLDTDDSGVLSADEFSQALQTLGIQPPLSDEQQRSLFVQFDTDGNGEISLSEFKDWVTKGQVWQPNDNENRFVGSKTTDAMGDVISPLLEYLINAACDAATMSDSLTSWVTTRNTTRTHTLRIGAVSDPDKNRRNEVGAVLYQRVVGLENTVVGGSTGDARSTDHDIEQLFQRHDVDQSGMIDQSEFERLLSALGLVVTTEDAQLLLYRLEMSSDRNGLVDLREFRTYIQRISTGVKYTSGSSELVHLLSGIDFVVKGDTSKRETVQEILQQLHWNMRRSEKLEVCRHLRALGMTVTSGGLQRLMNALHFREVSPGEDRSSTLQEEVNGQDERLGVKSCGDVLNAILFTAPSDVIADLKAFSPMNVCRQIKVHVDSLTKTASIESIWRSVFELTPSHSMDQRDFIDKMMSTGFTVTTTLPEGQALMRRLITKLHLALCLDALRSEGVQDEEVYSDVVTFKVFTMMIRREQIDEFEIQFAQGLTNYLRLCRGGQQYMVTVALERDLLVLRAVDPVFKYEMDFTLSPGEYTRAALQQLSETVWPCNRQNASTRERQLVTTPSGLITAICFPQMHEALRTLVSRLRVAFLETADARRCITPFLTLVESDVFVQELRGQLERAKLPFFSSVSPTTLELSVDGALLAQRNRRSFQQYVAEILYSKATAKALLSFIKFTHSSLEVRYEIVGQDGAFDASWQDLQALLAGHQHTFAVLELRPQGDVFATAVDRRGGNDAPKWNFKTSVVLREPELSDHRIDRPVIYTDTVKISSLPDGSSSKPVTFSPVNGQAGHFVILNVRKAVPEKHGDRPRLYCTAYDPFTSSDYAVKGYPANWSVDFFNHAVTPDYEDKWNELIKTMQLGPTLTPKVLVRVFNKRGKRDLLVGECEISVSSAIAHEGYVFDDWFTLLDAKVPTETRGAINMAFQFNAKKSIPIDGIMLKPLEVVDERPAQITAPHPAESRLRELEHALLTTDKAKHEAEEQAKSMRQRLQQLTAAQSSANDEEVSKWKKKLDHVRKEQEDQQRAHDDRLAELKAELERLESAASAMPEPSPRRTVPILNMKQAALGAEASAHDILSSMKEILLNRSPERPYNGLKKALAAVAEVPGKIAHAAFEDALVDFGLGLSGAQRMTLLSTLDPEFKGRINIEDFFIKLCGDAEMYASVANLRSRQAPPSPVAKEHPSPERPASAPMPASPTRSAVPAPSRPHKQSWNEMKKLMVLNIPEGWEMRFTANGRPYFCNHANRSTQWKHPVPEVDAKYSEWVKENVSFFQRLSSSSTTTRK</sequence>
<dbReference type="Pfam" id="PF13499">
    <property type="entry name" value="EF-hand_7"/>
    <property type="match status" value="1"/>
</dbReference>
<dbReference type="InterPro" id="IPR001202">
    <property type="entry name" value="WW_dom"/>
</dbReference>
<dbReference type="GO" id="GO:0006508">
    <property type="term" value="P:proteolysis"/>
    <property type="evidence" value="ECO:0007669"/>
    <property type="project" value="UniProtKB-KW"/>
</dbReference>
<dbReference type="SMART" id="SM00230">
    <property type="entry name" value="CysPc"/>
    <property type="match status" value="1"/>
</dbReference>
<feature type="region of interest" description="Disordered" evidence="8">
    <location>
        <begin position="2545"/>
        <end position="2586"/>
    </location>
</feature>
<protein>
    <recommendedName>
        <fullName evidence="14">Calmodulin</fullName>
    </recommendedName>
</protein>
<feature type="compositionally biased region" description="Basic and acidic residues" evidence="8">
    <location>
        <begin position="2389"/>
        <end position="2401"/>
    </location>
</feature>
<dbReference type="Pfam" id="PF00648">
    <property type="entry name" value="Peptidase_C2"/>
    <property type="match status" value="1"/>
</dbReference>
<dbReference type="SUPFAM" id="SSF54001">
    <property type="entry name" value="Cysteine proteinases"/>
    <property type="match status" value="1"/>
</dbReference>
<keyword evidence="4 7" id="KW-0788">Thiol protease</keyword>
<dbReference type="InterPro" id="IPR018247">
    <property type="entry name" value="EF_Hand_1_Ca_BS"/>
</dbReference>
<dbReference type="EMBL" id="SPLM01000146">
    <property type="protein sequence ID" value="TMW55975.1"/>
    <property type="molecule type" value="Genomic_DNA"/>
</dbReference>
<dbReference type="SUPFAM" id="SSF49562">
    <property type="entry name" value="C2 domain (Calcium/lipid-binding domain, CaLB)"/>
    <property type="match status" value="1"/>
</dbReference>
<feature type="domain" description="EF-hand" evidence="11">
    <location>
        <begin position="1368"/>
        <end position="1403"/>
    </location>
</feature>
<dbReference type="InterPro" id="IPR002048">
    <property type="entry name" value="EF_hand_dom"/>
</dbReference>
<dbReference type="GO" id="GO:0005509">
    <property type="term" value="F:calcium ion binding"/>
    <property type="evidence" value="ECO:0007669"/>
    <property type="project" value="InterPro"/>
</dbReference>
<dbReference type="PROSITE" id="PS01159">
    <property type="entry name" value="WW_DOMAIN_1"/>
    <property type="match status" value="1"/>
</dbReference>
<dbReference type="InterPro" id="IPR035892">
    <property type="entry name" value="C2_domain_sf"/>
</dbReference>
<keyword evidence="3 7" id="KW-0378">Hydrolase</keyword>
<evidence type="ECO:0008006" key="14">
    <source>
        <dbReference type="Google" id="ProtNLM"/>
    </source>
</evidence>
<evidence type="ECO:0000259" key="10">
    <source>
        <dbReference type="PROSITE" id="PS50203"/>
    </source>
</evidence>
<dbReference type="PROSITE" id="PS50020">
    <property type="entry name" value="WW_DOMAIN_2"/>
    <property type="match status" value="1"/>
</dbReference>
<feature type="domain" description="EF-hand" evidence="11">
    <location>
        <begin position="1540"/>
        <end position="1575"/>
    </location>
</feature>
<dbReference type="Gene3D" id="2.60.120.380">
    <property type="match status" value="1"/>
</dbReference>
<feature type="domain" description="Calpain catalytic" evidence="10">
    <location>
        <begin position="336"/>
        <end position="719"/>
    </location>
</feature>
<feature type="region of interest" description="Disordered" evidence="8">
    <location>
        <begin position="1"/>
        <end position="47"/>
    </location>
</feature>
<dbReference type="OrthoDB" id="268518at2759"/>
<evidence type="ECO:0000259" key="9">
    <source>
        <dbReference type="PROSITE" id="PS50020"/>
    </source>
</evidence>
<dbReference type="PROSITE" id="PS00018">
    <property type="entry name" value="EF_HAND_1"/>
    <property type="match status" value="3"/>
</dbReference>
<feature type="compositionally biased region" description="Basic and acidic residues" evidence="8">
    <location>
        <begin position="34"/>
        <end position="47"/>
    </location>
</feature>
<dbReference type="Gene3D" id="2.20.70.10">
    <property type="match status" value="1"/>
</dbReference>
<dbReference type="InterPro" id="IPR022682">
    <property type="entry name" value="Calpain_domain_III"/>
</dbReference>
<comment type="similarity">
    <text evidence="1">Belongs to the peptidase C2 family.</text>
</comment>
<feature type="compositionally biased region" description="Basic and acidic residues" evidence="8">
    <location>
        <begin position="2347"/>
        <end position="2358"/>
    </location>
</feature>
<feature type="active site" evidence="6 7">
    <location>
        <position position="424"/>
    </location>
</feature>
<dbReference type="Gene3D" id="1.10.238.10">
    <property type="entry name" value="EF-hand"/>
    <property type="match status" value="2"/>
</dbReference>
<evidence type="ECO:0000256" key="5">
    <source>
        <dbReference type="ARBA" id="ARBA00022837"/>
    </source>
</evidence>
<feature type="active site" evidence="6 7">
    <location>
        <position position="633"/>
    </location>
</feature>
<name>A0A8K1C3W9_PYTOL</name>
<dbReference type="SUPFAM" id="SSF47473">
    <property type="entry name" value="EF-hand"/>
    <property type="match status" value="1"/>
</dbReference>
<dbReference type="Pfam" id="PF01067">
    <property type="entry name" value="Calpain_III"/>
    <property type="match status" value="1"/>
</dbReference>
<evidence type="ECO:0000256" key="6">
    <source>
        <dbReference type="PIRSR" id="PIRSR622684-1"/>
    </source>
</evidence>
<dbReference type="CDD" id="cd00044">
    <property type="entry name" value="CysPc"/>
    <property type="match status" value="1"/>
</dbReference>
<feature type="domain" description="EF-hand" evidence="11">
    <location>
        <begin position="1406"/>
        <end position="1441"/>
    </location>
</feature>
<evidence type="ECO:0000256" key="2">
    <source>
        <dbReference type="ARBA" id="ARBA00022670"/>
    </source>
</evidence>
<dbReference type="InterPro" id="IPR036020">
    <property type="entry name" value="WW_dom_sf"/>
</dbReference>
<evidence type="ECO:0000256" key="8">
    <source>
        <dbReference type="SAM" id="MobiDB-lite"/>
    </source>
</evidence>
<feature type="compositionally biased region" description="Polar residues" evidence="8">
    <location>
        <begin position="2362"/>
        <end position="2374"/>
    </location>
</feature>
<dbReference type="SMART" id="SM00054">
    <property type="entry name" value="EFh"/>
    <property type="match status" value="4"/>
</dbReference>
<dbReference type="PROSITE" id="PS00139">
    <property type="entry name" value="THIOL_PROTEASE_CYS"/>
    <property type="match status" value="1"/>
</dbReference>
<dbReference type="InterPro" id="IPR000169">
    <property type="entry name" value="Pept_cys_AS"/>
</dbReference>
<comment type="caution">
    <text evidence="12">The sequence shown here is derived from an EMBL/GenBank/DDBJ whole genome shotgun (WGS) entry which is preliminary data.</text>
</comment>
<evidence type="ECO:0000313" key="13">
    <source>
        <dbReference type="Proteomes" id="UP000794436"/>
    </source>
</evidence>
<dbReference type="PROSITE" id="PS50222">
    <property type="entry name" value="EF_HAND_2"/>
    <property type="match status" value="3"/>
</dbReference>
<dbReference type="PANTHER" id="PTHR10183">
    <property type="entry name" value="CALPAIN"/>
    <property type="match status" value="1"/>
</dbReference>
<dbReference type="InterPro" id="IPR022684">
    <property type="entry name" value="Calpain_cysteine_protease"/>
</dbReference>
<evidence type="ECO:0000313" key="12">
    <source>
        <dbReference type="EMBL" id="TMW55975.1"/>
    </source>
</evidence>
<evidence type="ECO:0000256" key="7">
    <source>
        <dbReference type="PROSITE-ProRule" id="PRU00239"/>
    </source>
</evidence>
<accession>A0A8K1C3W9</accession>
<dbReference type="Pfam" id="PF13833">
    <property type="entry name" value="EF-hand_8"/>
    <property type="match status" value="1"/>
</dbReference>
<feature type="active site" evidence="6 7">
    <location>
        <position position="608"/>
    </location>
</feature>
<keyword evidence="2 7" id="KW-0645">Protease</keyword>
<dbReference type="Pfam" id="PF00397">
    <property type="entry name" value="WW"/>
    <property type="match status" value="1"/>
</dbReference>
<evidence type="ECO:0000256" key="3">
    <source>
        <dbReference type="ARBA" id="ARBA00022801"/>
    </source>
</evidence>
<dbReference type="InterPro" id="IPR036213">
    <property type="entry name" value="Calpain_III_sf"/>
</dbReference>
<reference evidence="12" key="1">
    <citation type="submission" date="2019-03" db="EMBL/GenBank/DDBJ databases">
        <title>Long read genome sequence of the mycoparasitic Pythium oligandrum ATCC 38472 isolated from sugarbeet rhizosphere.</title>
        <authorList>
            <person name="Gaulin E."/>
        </authorList>
    </citation>
    <scope>NUCLEOTIDE SEQUENCE</scope>
    <source>
        <strain evidence="12">ATCC 38472_TT</strain>
    </source>
</reference>
<dbReference type="Gene3D" id="3.90.70.10">
    <property type="entry name" value="Cysteine proteinases"/>
    <property type="match status" value="1"/>
</dbReference>
<organism evidence="12 13">
    <name type="scientific">Pythium oligandrum</name>
    <name type="common">Mycoparasitic fungus</name>
    <dbReference type="NCBI Taxonomy" id="41045"/>
    <lineage>
        <taxon>Eukaryota</taxon>
        <taxon>Sar</taxon>
        <taxon>Stramenopiles</taxon>
        <taxon>Oomycota</taxon>
        <taxon>Peronosporomycetes</taxon>
        <taxon>Pythiales</taxon>
        <taxon>Pythiaceae</taxon>
        <taxon>Pythium</taxon>
    </lineage>
</organism>
<dbReference type="InterPro" id="IPR001300">
    <property type="entry name" value="Peptidase_C2_calpain_cat"/>
</dbReference>
<dbReference type="PRINTS" id="PR00704">
    <property type="entry name" value="CALPAIN"/>
</dbReference>
<dbReference type="SMART" id="SM00456">
    <property type="entry name" value="WW"/>
    <property type="match status" value="1"/>
</dbReference>
<dbReference type="GO" id="GO:0004198">
    <property type="term" value="F:calcium-dependent cysteine-type endopeptidase activity"/>
    <property type="evidence" value="ECO:0007669"/>
    <property type="project" value="InterPro"/>
</dbReference>
<keyword evidence="5" id="KW-0106">Calcium</keyword>
<gene>
    <name evidence="12" type="ORF">Poli38472_008623</name>
</gene>
<dbReference type="Proteomes" id="UP000794436">
    <property type="component" value="Unassembled WGS sequence"/>
</dbReference>